<keyword evidence="3" id="KW-1185">Reference proteome</keyword>
<dbReference type="RefSeq" id="WP_013134524.1">
    <property type="nucleotide sequence ID" value="NC_014166.1"/>
</dbReference>
<dbReference type="Proteomes" id="UP000000939">
    <property type="component" value="Chromosome"/>
</dbReference>
<evidence type="ECO:0000259" key="1">
    <source>
        <dbReference type="SMART" id="SM01235"/>
    </source>
</evidence>
<dbReference type="HOGENOM" id="CLU_120447_0_0_7"/>
<proteinExistence type="predicted"/>
<feature type="domain" description="Haem-binding" evidence="1">
    <location>
        <begin position="9"/>
        <end position="139"/>
    </location>
</feature>
<dbReference type="AlphaFoldDB" id="D5V2E6"/>
<dbReference type="STRING" id="572480.Arnit_0714"/>
<dbReference type="KEGG" id="ant:Arnit_0714"/>
<dbReference type="EMBL" id="CP001999">
    <property type="protein sequence ID" value="ADG92379.1"/>
    <property type="molecule type" value="Genomic_DNA"/>
</dbReference>
<sequence length="139" mass="16358">MKITIITFFVVLLLMQAIQIDKINPVTDKSLEIQAPKEVKVLLKNACYDCHSNETVWPWYSSIAPGSWLIEGHVVDGRKALDFTKWNSYSQEKKEKKLKRIYRTVYAAMPLASYMWIHKEANLTKEQRELIREWTGVRR</sequence>
<dbReference type="InterPro" id="IPR025992">
    <property type="entry name" value="Haem-bd"/>
</dbReference>
<gene>
    <name evidence="2" type="ordered locus">Arnit_0714</name>
</gene>
<dbReference type="eggNOG" id="COG2010">
    <property type="taxonomic scope" value="Bacteria"/>
</dbReference>
<evidence type="ECO:0000313" key="3">
    <source>
        <dbReference type="Proteomes" id="UP000000939"/>
    </source>
</evidence>
<name>D5V2E6_ARCNC</name>
<evidence type="ECO:0000313" key="2">
    <source>
        <dbReference type="EMBL" id="ADG92379.1"/>
    </source>
</evidence>
<reference evidence="2 3" key="1">
    <citation type="journal article" date="2010" name="Stand. Genomic Sci.">
        <title>Complete genome sequence of Arcobacter nitrofigilis type strain (CI).</title>
        <authorList>
            <person name="Pati A."/>
            <person name="Gronow S."/>
            <person name="Lapidus A."/>
            <person name="Copeland A."/>
            <person name="Glavina Del Rio T."/>
            <person name="Nolan M."/>
            <person name="Lucas S."/>
            <person name="Tice H."/>
            <person name="Cheng J.F."/>
            <person name="Han C."/>
            <person name="Chertkov O."/>
            <person name="Bruce D."/>
            <person name="Tapia R."/>
            <person name="Goodwin L."/>
            <person name="Pitluck S."/>
            <person name="Liolios K."/>
            <person name="Ivanova N."/>
            <person name="Mavromatis K."/>
            <person name="Chen A."/>
            <person name="Palaniappan K."/>
            <person name="Land M."/>
            <person name="Hauser L."/>
            <person name="Chang Y.J."/>
            <person name="Jeffries C.D."/>
            <person name="Detter J.C."/>
            <person name="Rohde M."/>
            <person name="Goker M."/>
            <person name="Bristow J."/>
            <person name="Eisen J.A."/>
            <person name="Markowitz V."/>
            <person name="Hugenholtz P."/>
            <person name="Klenk H.P."/>
            <person name="Kyrpides N.C."/>
        </authorList>
    </citation>
    <scope>NUCLEOTIDE SEQUENCE [LARGE SCALE GENOMIC DNA]</scope>
    <source>
        <strain evidence="3">ATCC 33309 / DSM 7299 / CCUG 15893 / LMG 7604 / NCTC 12251 / CI</strain>
    </source>
</reference>
<dbReference type="OrthoDB" id="196738at2"/>
<accession>D5V2E6</accession>
<organism evidence="2 3">
    <name type="scientific">Arcobacter nitrofigilis (strain ATCC 33309 / DSM 7299 / CCUG 15893 / LMG 7604 / NCTC 12251 / CI)</name>
    <name type="common">Campylobacter nitrofigilis</name>
    <dbReference type="NCBI Taxonomy" id="572480"/>
    <lineage>
        <taxon>Bacteria</taxon>
        <taxon>Pseudomonadati</taxon>
        <taxon>Campylobacterota</taxon>
        <taxon>Epsilonproteobacteria</taxon>
        <taxon>Campylobacterales</taxon>
        <taxon>Arcobacteraceae</taxon>
        <taxon>Arcobacter</taxon>
    </lineage>
</organism>
<dbReference type="SMART" id="SM01235">
    <property type="entry name" value="Haem_bd"/>
    <property type="match status" value="1"/>
</dbReference>
<protein>
    <recommendedName>
        <fullName evidence="1">Haem-binding domain-containing protein</fullName>
    </recommendedName>
</protein>
<dbReference type="Pfam" id="PF14376">
    <property type="entry name" value="Haem_bd"/>
    <property type="match status" value="1"/>
</dbReference>